<dbReference type="Proteomes" id="UP001149813">
    <property type="component" value="Unassembled WGS sequence"/>
</dbReference>
<reference evidence="1" key="1">
    <citation type="submission" date="2022-07" db="EMBL/GenBank/DDBJ databases">
        <title>Phylogenomic reconstructions and comparative analyses of Kickxellomycotina fungi.</title>
        <authorList>
            <person name="Reynolds N.K."/>
            <person name="Stajich J.E."/>
            <person name="Barry K."/>
            <person name="Grigoriev I.V."/>
            <person name="Crous P."/>
            <person name="Smith M.E."/>
        </authorList>
    </citation>
    <scope>NUCLEOTIDE SEQUENCE</scope>
    <source>
        <strain evidence="1">NBRC 32514</strain>
    </source>
</reference>
<dbReference type="GO" id="GO:0032259">
    <property type="term" value="P:methylation"/>
    <property type="evidence" value="ECO:0007669"/>
    <property type="project" value="UniProtKB-KW"/>
</dbReference>
<sequence length="217" mass="24428">MELVRWQYRNPYHDRSKDATRQFVFGPHVLTISQQPTQAITLHANTGYLVWDGAYLLSQYIYNHLSLEGKTCVELGAGSGLVSIVAWLKQATAVATDLCQYMDHARRNIQANGAQVGVQEVVWGEPLPGELAGKADVVFGSEILYLEALHGALLRSLKGLMRAHARAYLVYKDRGRGEHRFRERALHAGFRLREIPLDSEFDSEPYHLLVLTLALDN</sequence>
<comment type="caution">
    <text evidence="1">The sequence shown here is derived from an EMBL/GenBank/DDBJ whole genome shotgun (WGS) entry which is preliminary data.</text>
</comment>
<protein>
    <submittedName>
        <fullName evidence="1">Methyltransferase-like protein 21B</fullName>
    </submittedName>
</protein>
<organism evidence="1 2">
    <name type="scientific">Coemansia erecta</name>
    <dbReference type="NCBI Taxonomy" id="147472"/>
    <lineage>
        <taxon>Eukaryota</taxon>
        <taxon>Fungi</taxon>
        <taxon>Fungi incertae sedis</taxon>
        <taxon>Zoopagomycota</taxon>
        <taxon>Kickxellomycotina</taxon>
        <taxon>Kickxellomycetes</taxon>
        <taxon>Kickxellales</taxon>
        <taxon>Kickxellaceae</taxon>
        <taxon>Coemansia</taxon>
    </lineage>
</organism>
<dbReference type="AlphaFoldDB" id="A0A9W7XW40"/>
<keyword evidence="2" id="KW-1185">Reference proteome</keyword>
<dbReference type="Pfam" id="PF10294">
    <property type="entry name" value="Methyltransf_16"/>
    <property type="match status" value="1"/>
</dbReference>
<name>A0A9W7XW40_9FUNG</name>
<dbReference type="InterPro" id="IPR019410">
    <property type="entry name" value="Methyltransf_16"/>
</dbReference>
<dbReference type="EMBL" id="JANBOJ010000347">
    <property type="protein sequence ID" value="KAJ1719748.1"/>
    <property type="molecule type" value="Genomic_DNA"/>
</dbReference>
<keyword evidence="1" id="KW-0489">Methyltransferase</keyword>
<keyword evidence="1" id="KW-0808">Transferase</keyword>
<dbReference type="Gene3D" id="3.40.50.150">
    <property type="entry name" value="Vaccinia Virus protein VP39"/>
    <property type="match status" value="1"/>
</dbReference>
<proteinExistence type="predicted"/>
<accession>A0A9W7XW40</accession>
<dbReference type="SUPFAM" id="SSF53335">
    <property type="entry name" value="S-adenosyl-L-methionine-dependent methyltransferases"/>
    <property type="match status" value="1"/>
</dbReference>
<gene>
    <name evidence="1" type="primary">METTL21B</name>
    <name evidence="1" type="ORF">LPJ53_005544</name>
</gene>
<evidence type="ECO:0000313" key="2">
    <source>
        <dbReference type="Proteomes" id="UP001149813"/>
    </source>
</evidence>
<dbReference type="OrthoDB" id="407325at2759"/>
<dbReference type="InterPro" id="IPR029063">
    <property type="entry name" value="SAM-dependent_MTases_sf"/>
</dbReference>
<evidence type="ECO:0000313" key="1">
    <source>
        <dbReference type="EMBL" id="KAJ1719748.1"/>
    </source>
</evidence>
<dbReference type="PANTHER" id="PTHR14614">
    <property type="entry name" value="HEPATOCELLULAR CARCINOMA-ASSOCIATED ANTIGEN"/>
    <property type="match status" value="1"/>
</dbReference>
<dbReference type="GO" id="GO:0008168">
    <property type="term" value="F:methyltransferase activity"/>
    <property type="evidence" value="ECO:0007669"/>
    <property type="project" value="UniProtKB-KW"/>
</dbReference>